<sequence length="63" mass="7373">MVANNMTLNQLPKKKDKKTQISEHPLGKFAGKFEGEFWENTLLEIQNSREIQKQEINKTLDNK</sequence>
<evidence type="ECO:0000313" key="3">
    <source>
        <dbReference type="Proteomes" id="UP000667802"/>
    </source>
</evidence>
<dbReference type="AlphaFoldDB" id="A0AAP5I7E6"/>
<feature type="compositionally biased region" description="Polar residues" evidence="1">
    <location>
        <begin position="1"/>
        <end position="10"/>
    </location>
</feature>
<name>A0AAP5I7E6_9CYAN</name>
<accession>A0AAP5I7E6</accession>
<comment type="caution">
    <text evidence="2">The sequence shown here is derived from an EMBL/GenBank/DDBJ whole genome shotgun (WGS) entry which is preliminary data.</text>
</comment>
<organism evidence="2 3">
    <name type="scientific">Aetokthonos hydrillicola Thurmond2011</name>
    <dbReference type="NCBI Taxonomy" id="2712845"/>
    <lineage>
        <taxon>Bacteria</taxon>
        <taxon>Bacillati</taxon>
        <taxon>Cyanobacteriota</taxon>
        <taxon>Cyanophyceae</taxon>
        <taxon>Nostocales</taxon>
        <taxon>Hapalosiphonaceae</taxon>
        <taxon>Aetokthonos</taxon>
    </lineage>
</organism>
<feature type="region of interest" description="Disordered" evidence="1">
    <location>
        <begin position="1"/>
        <end position="23"/>
    </location>
</feature>
<gene>
    <name evidence="2" type="ORF">G7B40_017540</name>
</gene>
<dbReference type="Proteomes" id="UP000667802">
    <property type="component" value="Unassembled WGS sequence"/>
</dbReference>
<dbReference type="EMBL" id="JAALHA020000008">
    <property type="protein sequence ID" value="MDR9896347.1"/>
    <property type="molecule type" value="Genomic_DNA"/>
</dbReference>
<evidence type="ECO:0000313" key="2">
    <source>
        <dbReference type="EMBL" id="MDR9896347.1"/>
    </source>
</evidence>
<proteinExistence type="predicted"/>
<reference evidence="3" key="1">
    <citation type="journal article" date="2021" name="Science">
        <title>Hunting the eagle killer: A cyanobacterial neurotoxin causes vacuolar myelinopathy.</title>
        <authorList>
            <person name="Breinlinger S."/>
            <person name="Phillips T.J."/>
            <person name="Haram B.N."/>
            <person name="Mares J."/>
            <person name="Martinez Yerena J.A."/>
            <person name="Hrouzek P."/>
            <person name="Sobotka R."/>
            <person name="Henderson W.M."/>
            <person name="Schmieder P."/>
            <person name="Williams S.M."/>
            <person name="Lauderdale J.D."/>
            <person name="Wilde H.D."/>
            <person name="Gerrin W."/>
            <person name="Kust A."/>
            <person name="Washington J.W."/>
            <person name="Wagner C."/>
            <person name="Geier B."/>
            <person name="Liebeke M."/>
            <person name="Enke H."/>
            <person name="Niedermeyer T.H.J."/>
            <person name="Wilde S.B."/>
        </authorList>
    </citation>
    <scope>NUCLEOTIDE SEQUENCE [LARGE SCALE GENOMIC DNA]</scope>
    <source>
        <strain evidence="3">Thurmond2011</strain>
    </source>
</reference>
<dbReference type="RefSeq" id="WP_208339312.1">
    <property type="nucleotide sequence ID" value="NZ_CAWQFN010000502.1"/>
</dbReference>
<evidence type="ECO:0000256" key="1">
    <source>
        <dbReference type="SAM" id="MobiDB-lite"/>
    </source>
</evidence>
<keyword evidence="3" id="KW-1185">Reference proteome</keyword>
<protein>
    <submittedName>
        <fullName evidence="2">Uncharacterized protein</fullName>
    </submittedName>
</protein>